<dbReference type="PANTHER" id="PTHR12411">
    <property type="entry name" value="CYSTEINE PROTEASE FAMILY C1-RELATED"/>
    <property type="match status" value="1"/>
</dbReference>
<evidence type="ECO:0000256" key="5">
    <source>
        <dbReference type="SAM" id="MobiDB-lite"/>
    </source>
</evidence>
<sequence length="156" mass="17949">YLASEESLWDLYERWRSHHTISLDLTEKQKRFNVFQGESETYPQYMTNHEFMSTRSSKISRYLMLHGPRRMTGFRLDKVDSIPHSIDWRKKGAVIDVTGSCCAFSTVVAVEGSDGGLMEPAFEFIKQSDGLTTENNYPYEAKDESCNSSRVTKETP</sequence>
<dbReference type="InterPro" id="IPR013128">
    <property type="entry name" value="Peptidase_C1A"/>
</dbReference>
<dbReference type="Proteomes" id="UP000593573">
    <property type="component" value="Unassembled WGS sequence"/>
</dbReference>
<protein>
    <recommendedName>
        <fullName evidence="6">Peptidase C1A papain C-terminal domain-containing protein</fullName>
    </recommendedName>
</protein>
<evidence type="ECO:0000256" key="3">
    <source>
        <dbReference type="ARBA" id="ARBA00022801"/>
    </source>
</evidence>
<dbReference type="InterPro" id="IPR000668">
    <property type="entry name" value="Peptidase_C1A_C"/>
</dbReference>
<keyword evidence="3" id="KW-0378">Hydrolase</keyword>
<organism evidence="7 8">
    <name type="scientific">Gossypium klotzschianum</name>
    <dbReference type="NCBI Taxonomy" id="34286"/>
    <lineage>
        <taxon>Eukaryota</taxon>
        <taxon>Viridiplantae</taxon>
        <taxon>Streptophyta</taxon>
        <taxon>Embryophyta</taxon>
        <taxon>Tracheophyta</taxon>
        <taxon>Spermatophyta</taxon>
        <taxon>Magnoliopsida</taxon>
        <taxon>eudicotyledons</taxon>
        <taxon>Gunneridae</taxon>
        <taxon>Pentapetalae</taxon>
        <taxon>rosids</taxon>
        <taxon>malvids</taxon>
        <taxon>Malvales</taxon>
        <taxon>Malvaceae</taxon>
        <taxon>Malvoideae</taxon>
        <taxon>Gossypium</taxon>
    </lineage>
</organism>
<name>A0A7J8TWJ8_9ROSI</name>
<feature type="region of interest" description="Disordered" evidence="5">
    <location>
        <begin position="135"/>
        <end position="156"/>
    </location>
</feature>
<evidence type="ECO:0000313" key="8">
    <source>
        <dbReference type="Proteomes" id="UP000593573"/>
    </source>
</evidence>
<dbReference type="AlphaFoldDB" id="A0A7J8TWJ8"/>
<feature type="domain" description="Peptidase C1A papain C-terminal" evidence="6">
    <location>
        <begin position="111"/>
        <end position="152"/>
    </location>
</feature>
<evidence type="ECO:0000256" key="2">
    <source>
        <dbReference type="ARBA" id="ARBA00022670"/>
    </source>
</evidence>
<dbReference type="Gene3D" id="3.90.70.10">
    <property type="entry name" value="Cysteine proteinases"/>
    <property type="match status" value="2"/>
</dbReference>
<keyword evidence="4" id="KW-0788">Thiol protease</keyword>
<reference evidence="7 8" key="1">
    <citation type="journal article" date="2019" name="Genome Biol. Evol.">
        <title>Insights into the evolution of the New World diploid cottons (Gossypium, subgenus Houzingenia) based on genome sequencing.</title>
        <authorList>
            <person name="Grover C.E."/>
            <person name="Arick M.A. 2nd"/>
            <person name="Thrash A."/>
            <person name="Conover J.L."/>
            <person name="Sanders W.S."/>
            <person name="Peterson D.G."/>
            <person name="Frelichowski J.E."/>
            <person name="Scheffler J.A."/>
            <person name="Scheffler B.E."/>
            <person name="Wendel J.F."/>
        </authorList>
    </citation>
    <scope>NUCLEOTIDE SEQUENCE [LARGE SCALE GENOMIC DNA]</scope>
    <source>
        <strain evidence="7">57</strain>
        <tissue evidence="7">Leaf</tissue>
    </source>
</reference>
<keyword evidence="2" id="KW-0645">Protease</keyword>
<comment type="similarity">
    <text evidence="1">Belongs to the peptidase C1 family.</text>
</comment>
<dbReference type="OrthoDB" id="10253408at2759"/>
<keyword evidence="8" id="KW-1185">Reference proteome</keyword>
<dbReference type="SUPFAM" id="SSF54001">
    <property type="entry name" value="Cysteine proteinases"/>
    <property type="match status" value="1"/>
</dbReference>
<accession>A0A7J8TWJ8</accession>
<dbReference type="EMBL" id="JABFAB010000002">
    <property type="protein sequence ID" value="MBA0642552.1"/>
    <property type="molecule type" value="Genomic_DNA"/>
</dbReference>
<evidence type="ECO:0000313" key="7">
    <source>
        <dbReference type="EMBL" id="MBA0642552.1"/>
    </source>
</evidence>
<proteinExistence type="inferred from homology"/>
<feature type="non-terminal residue" evidence="7">
    <location>
        <position position="1"/>
    </location>
</feature>
<evidence type="ECO:0000256" key="4">
    <source>
        <dbReference type="ARBA" id="ARBA00022807"/>
    </source>
</evidence>
<evidence type="ECO:0000256" key="1">
    <source>
        <dbReference type="ARBA" id="ARBA00008455"/>
    </source>
</evidence>
<feature type="compositionally biased region" description="Basic and acidic residues" evidence="5">
    <location>
        <begin position="140"/>
        <end position="156"/>
    </location>
</feature>
<dbReference type="InterPro" id="IPR038765">
    <property type="entry name" value="Papain-like_cys_pep_sf"/>
</dbReference>
<dbReference type="GO" id="GO:0006508">
    <property type="term" value="P:proteolysis"/>
    <property type="evidence" value="ECO:0007669"/>
    <property type="project" value="UniProtKB-KW"/>
</dbReference>
<comment type="caution">
    <text evidence="7">The sequence shown here is derived from an EMBL/GenBank/DDBJ whole genome shotgun (WGS) entry which is preliminary data.</text>
</comment>
<dbReference type="GO" id="GO:0008234">
    <property type="term" value="F:cysteine-type peptidase activity"/>
    <property type="evidence" value="ECO:0007669"/>
    <property type="project" value="UniProtKB-KW"/>
</dbReference>
<dbReference type="Pfam" id="PF00112">
    <property type="entry name" value="Peptidase_C1"/>
    <property type="match status" value="1"/>
</dbReference>
<evidence type="ECO:0000259" key="6">
    <source>
        <dbReference type="Pfam" id="PF00112"/>
    </source>
</evidence>
<gene>
    <name evidence="7" type="ORF">Goklo_026917</name>
</gene>